<organism evidence="1 2">
    <name type="scientific">Neorhizobium alkalisoli</name>
    <dbReference type="NCBI Taxonomy" id="528178"/>
    <lineage>
        <taxon>Bacteria</taxon>
        <taxon>Pseudomonadati</taxon>
        <taxon>Pseudomonadota</taxon>
        <taxon>Alphaproteobacteria</taxon>
        <taxon>Hyphomicrobiales</taxon>
        <taxon>Rhizobiaceae</taxon>
        <taxon>Rhizobium/Agrobacterium group</taxon>
        <taxon>Neorhizobium</taxon>
    </lineage>
</organism>
<dbReference type="EMBL" id="VIWP01000001">
    <property type="protein sequence ID" value="TWF58201.1"/>
    <property type="molecule type" value="Genomic_DNA"/>
</dbReference>
<dbReference type="AlphaFoldDB" id="A0A561R6F6"/>
<evidence type="ECO:0008006" key="3">
    <source>
        <dbReference type="Google" id="ProtNLM"/>
    </source>
</evidence>
<evidence type="ECO:0000313" key="2">
    <source>
        <dbReference type="Proteomes" id="UP000320653"/>
    </source>
</evidence>
<accession>A0A561R6F6</accession>
<keyword evidence="2" id="KW-1185">Reference proteome</keyword>
<evidence type="ECO:0000313" key="1">
    <source>
        <dbReference type="EMBL" id="TWF58201.1"/>
    </source>
</evidence>
<name>A0A561R6F6_9HYPH</name>
<protein>
    <recommendedName>
        <fullName evidence="3">TnsA endonuclease-like protein</fullName>
    </recommendedName>
</protein>
<comment type="caution">
    <text evidence="1">The sequence shown here is derived from an EMBL/GenBank/DDBJ whole genome shotgun (WGS) entry which is preliminary data.</text>
</comment>
<proteinExistence type="predicted"/>
<reference evidence="1 2" key="1">
    <citation type="submission" date="2019-06" db="EMBL/GenBank/DDBJ databases">
        <title>Sorghum-associated microbial communities from plants grown in Nebraska, USA.</title>
        <authorList>
            <person name="Schachtman D."/>
        </authorList>
    </citation>
    <scope>NUCLEOTIDE SEQUENCE [LARGE SCALE GENOMIC DNA]</scope>
    <source>
        <strain evidence="1 2">1225</strain>
    </source>
</reference>
<dbReference type="Proteomes" id="UP000320653">
    <property type="component" value="Unassembled WGS sequence"/>
</dbReference>
<sequence>MMSHSHIEEPAALYAAYAEASSQLFYPRGTVRCSADAMFRSRSARDLGCLLDVDPNVVAWLCLPLEFQCETGSHVPDFLVDYEDGERTLLDAVEDRELPSIAEGAALSGFRYRGIPRREVTDGCRLLNARDLLRYANCRTPLNDRIRMLSAIEEAGALTVAECLGIFREVQPMTGISWMVLHRLIAVELDEAMIGPETVIRRFQR</sequence>
<gene>
    <name evidence="1" type="ORF">FHW37_1014</name>
</gene>